<dbReference type="RefSeq" id="XP_070886353.1">
    <property type="nucleotide sequence ID" value="XM_071032950.1"/>
</dbReference>
<dbReference type="EMBL" id="JBFXLQ010000019">
    <property type="protein sequence ID" value="KAL2867374.1"/>
    <property type="molecule type" value="Genomic_DNA"/>
</dbReference>
<feature type="compositionally biased region" description="Basic and acidic residues" evidence="1">
    <location>
        <begin position="33"/>
        <end position="48"/>
    </location>
</feature>
<keyword evidence="2" id="KW-0812">Transmembrane</keyword>
<keyword evidence="4" id="KW-1185">Reference proteome</keyword>
<sequence length="118" mass="13039">MLGLNKGSDSAPPYEEVEAGQHAMTGYASVPQDDAHDAPESAHNHQYMDRNASNLPAPSTFQPHVHCEACDGFLERQQKMRSERFCCAMVTATFMVAFVCILLLGSSIANARKDKWNH</sequence>
<gene>
    <name evidence="3" type="ORF">BJX67DRAFT_381086</name>
</gene>
<protein>
    <recommendedName>
        <fullName evidence="5">LITAF domain-containing protein</fullName>
    </recommendedName>
</protein>
<accession>A0ABR4LTC2</accession>
<comment type="caution">
    <text evidence="3">The sequence shown here is derived from an EMBL/GenBank/DDBJ whole genome shotgun (WGS) entry which is preliminary data.</text>
</comment>
<organism evidence="3 4">
    <name type="scientific">Aspergillus lucknowensis</name>
    <dbReference type="NCBI Taxonomy" id="176173"/>
    <lineage>
        <taxon>Eukaryota</taxon>
        <taxon>Fungi</taxon>
        <taxon>Dikarya</taxon>
        <taxon>Ascomycota</taxon>
        <taxon>Pezizomycotina</taxon>
        <taxon>Eurotiomycetes</taxon>
        <taxon>Eurotiomycetidae</taxon>
        <taxon>Eurotiales</taxon>
        <taxon>Aspergillaceae</taxon>
        <taxon>Aspergillus</taxon>
        <taxon>Aspergillus subgen. Nidulantes</taxon>
    </lineage>
</organism>
<evidence type="ECO:0000256" key="2">
    <source>
        <dbReference type="SAM" id="Phobius"/>
    </source>
</evidence>
<feature type="region of interest" description="Disordered" evidence="1">
    <location>
        <begin position="1"/>
        <end position="55"/>
    </location>
</feature>
<keyword evidence="2" id="KW-0472">Membrane</keyword>
<proteinExistence type="predicted"/>
<evidence type="ECO:0000256" key="1">
    <source>
        <dbReference type="SAM" id="MobiDB-lite"/>
    </source>
</evidence>
<evidence type="ECO:0008006" key="5">
    <source>
        <dbReference type="Google" id="ProtNLM"/>
    </source>
</evidence>
<keyword evidence="2" id="KW-1133">Transmembrane helix</keyword>
<evidence type="ECO:0000313" key="3">
    <source>
        <dbReference type="EMBL" id="KAL2867374.1"/>
    </source>
</evidence>
<evidence type="ECO:0000313" key="4">
    <source>
        <dbReference type="Proteomes" id="UP001610432"/>
    </source>
</evidence>
<reference evidence="3 4" key="1">
    <citation type="submission" date="2024-07" db="EMBL/GenBank/DDBJ databases">
        <title>Section-level genome sequencing and comparative genomics of Aspergillus sections Usti and Cavernicolus.</title>
        <authorList>
            <consortium name="Lawrence Berkeley National Laboratory"/>
            <person name="Nybo J.L."/>
            <person name="Vesth T.C."/>
            <person name="Theobald S."/>
            <person name="Frisvad J.C."/>
            <person name="Larsen T.O."/>
            <person name="Kjaerboelling I."/>
            <person name="Rothschild-Mancinelli K."/>
            <person name="Lyhne E.K."/>
            <person name="Kogle M.E."/>
            <person name="Barry K."/>
            <person name="Clum A."/>
            <person name="Na H."/>
            <person name="Ledsgaard L."/>
            <person name="Lin J."/>
            <person name="Lipzen A."/>
            <person name="Kuo A."/>
            <person name="Riley R."/>
            <person name="Mondo S."/>
            <person name="Labutti K."/>
            <person name="Haridas S."/>
            <person name="Pangalinan J."/>
            <person name="Salamov A.A."/>
            <person name="Simmons B.A."/>
            <person name="Magnuson J.K."/>
            <person name="Chen J."/>
            <person name="Drula E."/>
            <person name="Henrissat B."/>
            <person name="Wiebenga A."/>
            <person name="Lubbers R.J."/>
            <person name="Gomes A.C."/>
            <person name="Macurrencykelacurrency M.R."/>
            <person name="Stajich J."/>
            <person name="Grigoriev I.V."/>
            <person name="Mortensen U.H."/>
            <person name="De Vries R.P."/>
            <person name="Baker S.E."/>
            <person name="Andersen M.R."/>
        </authorList>
    </citation>
    <scope>NUCLEOTIDE SEQUENCE [LARGE SCALE GENOMIC DNA]</scope>
    <source>
        <strain evidence="3 4">CBS 449.75</strain>
    </source>
</reference>
<dbReference type="Proteomes" id="UP001610432">
    <property type="component" value="Unassembled WGS sequence"/>
</dbReference>
<name>A0ABR4LTC2_9EURO</name>
<feature type="transmembrane region" description="Helical" evidence="2">
    <location>
        <begin position="85"/>
        <end position="109"/>
    </location>
</feature>
<dbReference type="GeneID" id="98148022"/>